<keyword evidence="2" id="KW-0472">Membrane</keyword>
<organism evidence="3 4">
    <name type="scientific">Caldibacillus thermoamylovorans</name>
    <dbReference type="NCBI Taxonomy" id="35841"/>
    <lineage>
        <taxon>Bacteria</taxon>
        <taxon>Bacillati</taxon>
        <taxon>Bacillota</taxon>
        <taxon>Bacilli</taxon>
        <taxon>Bacillales</taxon>
        <taxon>Bacillaceae</taxon>
        <taxon>Caldibacillus</taxon>
    </lineage>
</organism>
<name>A0A090IV09_9BACI</name>
<dbReference type="Proteomes" id="UP000040576">
    <property type="component" value="Unassembled WGS sequence"/>
</dbReference>
<sequence length="98" mass="11803">MVQQDQAERLRKLSQQQQEETIMATHLPSRSEYHKKKREAAKKKKKKKRKIQNPLIKILAFIFLLLPITIGLIYYYHVLHSEEDPVKDDDHFEQVEFE</sequence>
<evidence type="ECO:0000313" key="3">
    <source>
        <dbReference type="EMBL" id="CEE01901.1"/>
    </source>
</evidence>
<keyword evidence="2" id="KW-0812">Transmembrane</keyword>
<feature type="region of interest" description="Disordered" evidence="1">
    <location>
        <begin position="1"/>
        <end position="50"/>
    </location>
</feature>
<reference evidence="3 4" key="1">
    <citation type="submission" date="2014-07" db="EMBL/GenBank/DDBJ databases">
        <authorList>
            <person name="Wibberg Daniel"/>
        </authorList>
    </citation>
    <scope>NUCLEOTIDE SEQUENCE [LARGE SCALE GENOMIC DNA]</scope>
</reference>
<protein>
    <submittedName>
        <fullName evidence="3">Uncharacterized protein</fullName>
    </submittedName>
</protein>
<keyword evidence="2" id="KW-1133">Transmembrane helix</keyword>
<feature type="transmembrane region" description="Helical" evidence="2">
    <location>
        <begin position="55"/>
        <end position="76"/>
    </location>
</feature>
<feature type="compositionally biased region" description="Basic and acidic residues" evidence="1">
    <location>
        <begin position="1"/>
        <end position="11"/>
    </location>
</feature>
<dbReference type="AlphaFoldDB" id="A0A090IV09"/>
<dbReference type="RefSeq" id="WP_051989097.1">
    <property type="nucleotide sequence ID" value="NZ_CCRF01000061.1"/>
</dbReference>
<feature type="compositionally biased region" description="Basic residues" evidence="1">
    <location>
        <begin position="33"/>
        <end position="50"/>
    </location>
</feature>
<keyword evidence="4" id="KW-1185">Reference proteome</keyword>
<dbReference type="EMBL" id="CCRF01000061">
    <property type="protein sequence ID" value="CEE01901.1"/>
    <property type="molecule type" value="Genomic_DNA"/>
</dbReference>
<proteinExistence type="predicted"/>
<accession>A0A090IV09</accession>
<evidence type="ECO:0000256" key="2">
    <source>
        <dbReference type="SAM" id="Phobius"/>
    </source>
</evidence>
<gene>
    <name evidence="3" type="ORF">BT1A1_2079</name>
</gene>
<evidence type="ECO:0000256" key="1">
    <source>
        <dbReference type="SAM" id="MobiDB-lite"/>
    </source>
</evidence>
<evidence type="ECO:0000313" key="4">
    <source>
        <dbReference type="Proteomes" id="UP000040576"/>
    </source>
</evidence>